<dbReference type="Proteomes" id="UP001200034">
    <property type="component" value="Unassembled WGS sequence"/>
</dbReference>
<evidence type="ECO:0000313" key="2">
    <source>
        <dbReference type="Proteomes" id="UP001200034"/>
    </source>
</evidence>
<dbReference type="EMBL" id="JAJJHW010001211">
    <property type="protein sequence ID" value="KAH8375721.1"/>
    <property type="molecule type" value="Genomic_DNA"/>
</dbReference>
<sequence length="51" mass="5839">MSAQEVNVAFEKLVIFQCLDNQLESAKDYAHWLVCNMEVAWRGRLLQGLLG</sequence>
<name>A0AAD4PMS6_9MUSC</name>
<feature type="non-terminal residue" evidence="1">
    <location>
        <position position="51"/>
    </location>
</feature>
<reference evidence="1" key="1">
    <citation type="journal article" date="2021" name="Mol. Ecol. Resour.">
        <title>Phylogenomic analyses of the genus Drosophila reveals genomic signals of climate adaptation.</title>
        <authorList>
            <person name="Li F."/>
            <person name="Rane R.V."/>
            <person name="Luria V."/>
            <person name="Xiong Z."/>
            <person name="Chen J."/>
            <person name="Li Z."/>
            <person name="Catullo R.A."/>
            <person name="Griffin P.C."/>
            <person name="Schiffer M."/>
            <person name="Pearce S."/>
            <person name="Lee S.F."/>
            <person name="McElroy K."/>
            <person name="Stocker A."/>
            <person name="Shirriffs J."/>
            <person name="Cockerell F."/>
            <person name="Coppin C."/>
            <person name="Sgro C.M."/>
            <person name="Karger A."/>
            <person name="Cain J.W."/>
            <person name="Weber J.A."/>
            <person name="Santpere G."/>
            <person name="Kirschner M.W."/>
            <person name="Hoffmann A.A."/>
            <person name="Oakeshott J.G."/>
            <person name="Zhang G."/>
        </authorList>
    </citation>
    <scope>NUCLEOTIDE SEQUENCE</scope>
    <source>
        <strain evidence="1">BGI-SZ-2011g</strain>
    </source>
</reference>
<accession>A0AAD4PMS6</accession>
<dbReference type="AlphaFoldDB" id="A0AAD4PMS6"/>
<evidence type="ECO:0000313" key="1">
    <source>
        <dbReference type="EMBL" id="KAH8375721.1"/>
    </source>
</evidence>
<gene>
    <name evidence="1" type="ORF">KR093_002689</name>
</gene>
<comment type="caution">
    <text evidence="1">The sequence shown here is derived from an EMBL/GenBank/DDBJ whole genome shotgun (WGS) entry which is preliminary data.</text>
</comment>
<protein>
    <submittedName>
        <fullName evidence="1">Uncharacterized protein</fullName>
    </submittedName>
</protein>
<proteinExistence type="predicted"/>
<organism evidence="1 2">
    <name type="scientific">Drosophila rubida</name>
    <dbReference type="NCBI Taxonomy" id="30044"/>
    <lineage>
        <taxon>Eukaryota</taxon>
        <taxon>Metazoa</taxon>
        <taxon>Ecdysozoa</taxon>
        <taxon>Arthropoda</taxon>
        <taxon>Hexapoda</taxon>
        <taxon>Insecta</taxon>
        <taxon>Pterygota</taxon>
        <taxon>Neoptera</taxon>
        <taxon>Endopterygota</taxon>
        <taxon>Diptera</taxon>
        <taxon>Brachycera</taxon>
        <taxon>Muscomorpha</taxon>
        <taxon>Ephydroidea</taxon>
        <taxon>Drosophilidae</taxon>
        <taxon>Drosophila</taxon>
    </lineage>
</organism>
<keyword evidence="2" id="KW-1185">Reference proteome</keyword>